<feature type="compositionally biased region" description="Low complexity" evidence="1">
    <location>
        <begin position="183"/>
        <end position="193"/>
    </location>
</feature>
<dbReference type="STRING" id="381666.H16_A0052"/>
<dbReference type="KEGG" id="reh:H16_A0052"/>
<reference evidence="3 4" key="1">
    <citation type="journal article" date="2006" name="Nat. Biotechnol.">
        <title>Genome sequence of the bioplastic-producing 'Knallgas' bacterium Ralstonia eutropha H16.</title>
        <authorList>
            <person name="Pohlmann A."/>
            <person name="Fricke W.F."/>
            <person name="Reinecke F."/>
            <person name="Kusian B."/>
            <person name="Liesegang H."/>
            <person name="Cramm R."/>
            <person name="Eitinger T."/>
            <person name="Ewering C."/>
            <person name="Potter M."/>
            <person name="Schwartz E."/>
            <person name="Strittmatter A."/>
            <person name="Voss I."/>
            <person name="Gottschalk G."/>
            <person name="Steinbuechel A."/>
            <person name="Friedrich B."/>
            <person name="Bowien B."/>
        </authorList>
    </citation>
    <scope>NUCLEOTIDE SEQUENCE [LARGE SCALE GENOMIC DNA]</scope>
    <source>
        <strain evidence="4">ATCC 17699 / DSM 428 / KCTC 22496 / NCIMB 10442 / H16 / Stanier 337</strain>
    </source>
</reference>
<gene>
    <name evidence="3" type="ordered locus">H16_A0052</name>
</gene>
<evidence type="ECO:0000256" key="1">
    <source>
        <dbReference type="SAM" id="MobiDB-lite"/>
    </source>
</evidence>
<dbReference type="eggNOG" id="ENOG5033PIT">
    <property type="taxonomic scope" value="Bacteria"/>
</dbReference>
<feature type="transmembrane region" description="Helical" evidence="2">
    <location>
        <begin position="296"/>
        <end position="320"/>
    </location>
</feature>
<proteinExistence type="predicted"/>
<dbReference type="Proteomes" id="UP000008210">
    <property type="component" value="Chromosome 1"/>
</dbReference>
<evidence type="ECO:0000313" key="3">
    <source>
        <dbReference type="EMBL" id="CAJ91204.1"/>
    </source>
</evidence>
<feature type="transmembrane region" description="Helical" evidence="2">
    <location>
        <begin position="255"/>
        <end position="275"/>
    </location>
</feature>
<protein>
    <submittedName>
        <fullName evidence="3">Uncharacterized protein</fullName>
    </submittedName>
</protein>
<dbReference type="AlphaFoldDB" id="Q0KFL7"/>
<organism evidence="3 4">
    <name type="scientific">Cupriavidus necator (strain ATCC 17699 / DSM 428 / KCTC 22496 / NCIMB 10442 / H16 / Stanier 337)</name>
    <name type="common">Ralstonia eutropha</name>
    <dbReference type="NCBI Taxonomy" id="381666"/>
    <lineage>
        <taxon>Bacteria</taxon>
        <taxon>Pseudomonadati</taxon>
        <taxon>Pseudomonadota</taxon>
        <taxon>Betaproteobacteria</taxon>
        <taxon>Burkholderiales</taxon>
        <taxon>Burkholderiaceae</taxon>
        <taxon>Cupriavidus</taxon>
    </lineage>
</organism>
<sequence>MPPASVGYRTVDCWRRSRIEVHRRPLQRRTIPTITGDRMTRLSGRLAACIAFGLLLAASAQASDIACKTTLRPSRCDDPLAAGTSCLHSVPHAADLICDHAMLHREHERIHADQQRRLRAGAIQGSDIAAWRERRDACTSVACLDRVFASWRRQPGKKPPRAAAPQPTPPAARAREVSRNKQAAVRVEASRPAVAPPSATPATQPAAEQLPAPPPSEPLAEAGIHAPPVVIQRASGPTLQQASIRPTPAPQPRGWASLGTLAWLGMCGAGVACWSRRTRGEWLPGVTRLRERTRDAPPIVLLVSGLLALNGVLLLCVLTASRPLS</sequence>
<feature type="region of interest" description="Disordered" evidence="1">
    <location>
        <begin position="152"/>
        <end position="221"/>
    </location>
</feature>
<accession>Q0KFL7</accession>
<dbReference type="EMBL" id="AM260479">
    <property type="protein sequence ID" value="CAJ91204.1"/>
    <property type="molecule type" value="Genomic_DNA"/>
</dbReference>
<keyword evidence="2" id="KW-0812">Transmembrane</keyword>
<keyword evidence="2" id="KW-0472">Membrane</keyword>
<evidence type="ECO:0000313" key="4">
    <source>
        <dbReference type="Proteomes" id="UP000008210"/>
    </source>
</evidence>
<dbReference type="HOGENOM" id="CLU_1033940_0_0_4"/>
<name>Q0KFL7_CUPNH</name>
<keyword evidence="4" id="KW-1185">Reference proteome</keyword>
<evidence type="ECO:0000256" key="2">
    <source>
        <dbReference type="SAM" id="Phobius"/>
    </source>
</evidence>
<keyword evidence="2" id="KW-1133">Transmembrane helix</keyword>
<feature type="compositionally biased region" description="Low complexity" evidence="1">
    <location>
        <begin position="200"/>
        <end position="210"/>
    </location>
</feature>